<dbReference type="Gene3D" id="1.10.645.10">
    <property type="entry name" value="Cytochrome-c3 Hydrogenase, chain B"/>
    <property type="match status" value="1"/>
</dbReference>
<protein>
    <recommendedName>
        <fullName evidence="3">Hydrogenase</fullName>
    </recommendedName>
</protein>
<dbReference type="OrthoDB" id="9157196at2"/>
<dbReference type="SUPFAM" id="SSF56762">
    <property type="entry name" value="HydB/Nqo4-like"/>
    <property type="match status" value="1"/>
</dbReference>
<dbReference type="PANTHER" id="PTHR42958:SF4">
    <property type="entry name" value="HYDROGENASE EXPRESSION_FORMATION PROTEIN HUPK"/>
    <property type="match status" value="1"/>
</dbReference>
<dbReference type="InterPro" id="IPR029014">
    <property type="entry name" value="NiFe-Hase_large"/>
</dbReference>
<dbReference type="PANTHER" id="PTHR42958">
    <property type="entry name" value="HYDROGENASE-2 LARGE CHAIN"/>
    <property type="match status" value="1"/>
</dbReference>
<keyword evidence="2" id="KW-1185">Reference proteome</keyword>
<dbReference type="InterPro" id="IPR050867">
    <property type="entry name" value="NiFe/NiFeSe_hydrgnase_LSU"/>
</dbReference>
<sequence length="377" mass="39515">MSVDGRVSIDLVCDGGRVVEAIVMPPRPIALGPVVRGRPAREVVSVIGSLFSVCGIAQSAASVEAAEAALEIGTDRRTKQARRLLVLAETLREHLLRIGLDTASLAGEPADGKILRRAMGLPQRLKQALFPGGDAFVPGVCVGMPGAEAAETAAEASYLTQSVVYEGEKPLGEMDRDAFAQWALERSTVAARLIAPVLARGWAMVGHPETTDGGNGHLPKEASADTSCLARQAGAPLVRAFLSENGGAGLAARLAARLVEASKLPGEIAGGLAALRDVADGSEVPMCEVFREENGGRFATAFAEAARGRLEHRIVLNDGRIADYDITAPTSIHFAKSGIAARSLSALAASRREDLAVQADLLVRAIDPCVGYDVRFR</sequence>
<proteinExistence type="predicted"/>
<gene>
    <name evidence="1" type="ORF">B5V02_18380</name>
</gene>
<dbReference type="RefSeq" id="WP_111545603.1">
    <property type="nucleotide sequence ID" value="NZ_MZXV01000038.1"/>
</dbReference>
<dbReference type="AlphaFoldDB" id="A0A2W7C3X1"/>
<reference evidence="2" key="1">
    <citation type="submission" date="2017-03" db="EMBL/GenBank/DDBJ databases">
        <authorList>
            <person name="Safronova V.I."/>
            <person name="Sazanova A.L."/>
            <person name="Chirak E.R."/>
        </authorList>
    </citation>
    <scope>NUCLEOTIDE SEQUENCE [LARGE SCALE GENOMIC DNA]</scope>
    <source>
        <strain evidence="2">Ach-343</strain>
    </source>
</reference>
<accession>A0A2W7C3X1</accession>
<dbReference type="EMBL" id="MZXV01000038">
    <property type="protein sequence ID" value="PZV37041.1"/>
    <property type="molecule type" value="Genomic_DNA"/>
</dbReference>
<name>A0A2W7C3X1_9HYPH</name>
<dbReference type="Proteomes" id="UP000248616">
    <property type="component" value="Unassembled WGS sequence"/>
</dbReference>
<comment type="caution">
    <text evidence="1">The sequence shown here is derived from an EMBL/GenBank/DDBJ whole genome shotgun (WGS) entry which is preliminary data.</text>
</comment>
<evidence type="ECO:0000313" key="1">
    <source>
        <dbReference type="EMBL" id="PZV37041.1"/>
    </source>
</evidence>
<evidence type="ECO:0008006" key="3">
    <source>
        <dbReference type="Google" id="ProtNLM"/>
    </source>
</evidence>
<evidence type="ECO:0000313" key="2">
    <source>
        <dbReference type="Proteomes" id="UP000248616"/>
    </source>
</evidence>
<organism evidence="1 2">
    <name type="scientific">Mesorhizobium kowhaii</name>
    <dbReference type="NCBI Taxonomy" id="1300272"/>
    <lineage>
        <taxon>Bacteria</taxon>
        <taxon>Pseudomonadati</taxon>
        <taxon>Pseudomonadota</taxon>
        <taxon>Alphaproteobacteria</taxon>
        <taxon>Hyphomicrobiales</taxon>
        <taxon>Phyllobacteriaceae</taxon>
        <taxon>Mesorhizobium</taxon>
    </lineage>
</organism>